<feature type="region of interest" description="Disordered" evidence="1">
    <location>
        <begin position="159"/>
        <end position="178"/>
    </location>
</feature>
<gene>
    <name evidence="3" type="ORF">F5050DRAFT_1785948</name>
</gene>
<sequence>MISAACSTILPRELVDPSSICIPKGQKVVINQAFKPHDASSINVDPRDCDCEPDSPDFSSGNKLDTPFNLDRSVSVYTSTTVIIATTLVTAPSRTINTTSTFTSNTSITQSKQTTNESSSTVHTSAIVGAIIGTLGTMMIAVLGIFYIQKRVRRSTKLRTDTLESPTESQPPPPVLPKPIPVKIAREPYTLKYQEAQGIAKSSLEPEQNGFIHPSIRIFTPDGRRIDELMERMHTLETRLAMERVYGGQASTPLPPYYTDDIPV</sequence>
<accession>A0ABQ8Q222</accession>
<keyword evidence="2" id="KW-0812">Transmembrane</keyword>
<reference evidence="3" key="1">
    <citation type="submission" date="2022-08" db="EMBL/GenBank/DDBJ databases">
        <authorList>
            <consortium name="DOE Joint Genome Institute"/>
            <person name="Min B."/>
            <person name="Riley R."/>
            <person name="Sierra-Patev S."/>
            <person name="Naranjo-Ortiz M."/>
            <person name="Looney B."/>
            <person name="Konkel Z."/>
            <person name="Slot J.C."/>
            <person name="Sakamoto Y."/>
            <person name="Steenwyk J.L."/>
            <person name="Rokas A."/>
            <person name="Carro J."/>
            <person name="Camarero S."/>
            <person name="Ferreira P."/>
            <person name="Molpeceres G."/>
            <person name="Ruiz-Duenas F.J."/>
            <person name="Serrano A."/>
            <person name="Henrissat B."/>
            <person name="Drula E."/>
            <person name="Hughes K.W."/>
            <person name="Mata J.L."/>
            <person name="Ishikawa N.K."/>
            <person name="Vargas-Isla R."/>
            <person name="Ushijima S."/>
            <person name="Smith C.A."/>
            <person name="Ahrendt S."/>
            <person name="Andreopoulos W."/>
            <person name="He G."/>
            <person name="Labutti K."/>
            <person name="Lipzen A."/>
            <person name="Ng V."/>
            <person name="Sandor L."/>
            <person name="Barry K."/>
            <person name="Martinez A.T."/>
            <person name="Xiao Y."/>
            <person name="Gibbons J.G."/>
            <person name="Terashima K."/>
            <person name="Hibbett D.S."/>
            <person name="Grigoriev I.V."/>
        </authorList>
    </citation>
    <scope>NUCLEOTIDE SEQUENCE</scope>
    <source>
        <strain evidence="3">TFB10827</strain>
    </source>
</reference>
<keyword evidence="2" id="KW-0472">Membrane</keyword>
<dbReference type="EMBL" id="MU790815">
    <property type="protein sequence ID" value="KAJ3992863.1"/>
    <property type="molecule type" value="Genomic_DNA"/>
</dbReference>
<proteinExistence type="predicted"/>
<comment type="caution">
    <text evidence="3">The sequence shown here is derived from an EMBL/GenBank/DDBJ whole genome shotgun (WGS) entry which is preliminary data.</text>
</comment>
<protein>
    <submittedName>
        <fullName evidence="3">Uncharacterized protein</fullName>
    </submittedName>
</protein>
<keyword evidence="4" id="KW-1185">Reference proteome</keyword>
<evidence type="ECO:0000313" key="4">
    <source>
        <dbReference type="Proteomes" id="UP001163828"/>
    </source>
</evidence>
<dbReference type="Proteomes" id="UP001163828">
    <property type="component" value="Unassembled WGS sequence"/>
</dbReference>
<name>A0ABQ8Q222_9AGAR</name>
<feature type="transmembrane region" description="Helical" evidence="2">
    <location>
        <begin position="126"/>
        <end position="148"/>
    </location>
</feature>
<keyword evidence="2" id="KW-1133">Transmembrane helix</keyword>
<organism evidence="3 4">
    <name type="scientific">Lentinula boryana</name>
    <dbReference type="NCBI Taxonomy" id="40481"/>
    <lineage>
        <taxon>Eukaryota</taxon>
        <taxon>Fungi</taxon>
        <taxon>Dikarya</taxon>
        <taxon>Basidiomycota</taxon>
        <taxon>Agaricomycotina</taxon>
        <taxon>Agaricomycetes</taxon>
        <taxon>Agaricomycetidae</taxon>
        <taxon>Agaricales</taxon>
        <taxon>Marasmiineae</taxon>
        <taxon>Omphalotaceae</taxon>
        <taxon>Lentinula</taxon>
    </lineage>
</organism>
<feature type="compositionally biased region" description="Pro residues" evidence="1">
    <location>
        <begin position="169"/>
        <end position="178"/>
    </location>
</feature>
<evidence type="ECO:0000256" key="1">
    <source>
        <dbReference type="SAM" id="MobiDB-lite"/>
    </source>
</evidence>
<evidence type="ECO:0000313" key="3">
    <source>
        <dbReference type="EMBL" id="KAJ3992863.1"/>
    </source>
</evidence>
<evidence type="ECO:0000256" key="2">
    <source>
        <dbReference type="SAM" id="Phobius"/>
    </source>
</evidence>